<sequence>MRLKINKEAHNTCEIDQPKLGADFNTRGHLLFAEMPLYMGLLLQSCFDMICNDLDEAQRLSLTGEGFKGLKKEKRRV</sequence>
<proteinExistence type="predicted"/>
<dbReference type="AlphaFoldDB" id="A0AAU9M7M1"/>
<organism evidence="1 2">
    <name type="scientific">Lactuca virosa</name>
    <dbReference type="NCBI Taxonomy" id="75947"/>
    <lineage>
        <taxon>Eukaryota</taxon>
        <taxon>Viridiplantae</taxon>
        <taxon>Streptophyta</taxon>
        <taxon>Embryophyta</taxon>
        <taxon>Tracheophyta</taxon>
        <taxon>Spermatophyta</taxon>
        <taxon>Magnoliopsida</taxon>
        <taxon>eudicotyledons</taxon>
        <taxon>Gunneridae</taxon>
        <taxon>Pentapetalae</taxon>
        <taxon>asterids</taxon>
        <taxon>campanulids</taxon>
        <taxon>Asterales</taxon>
        <taxon>Asteraceae</taxon>
        <taxon>Cichorioideae</taxon>
        <taxon>Cichorieae</taxon>
        <taxon>Lactucinae</taxon>
        <taxon>Lactuca</taxon>
    </lineage>
</organism>
<evidence type="ECO:0000313" key="1">
    <source>
        <dbReference type="EMBL" id="CAH1421727.1"/>
    </source>
</evidence>
<reference evidence="1 2" key="1">
    <citation type="submission" date="2022-01" db="EMBL/GenBank/DDBJ databases">
        <authorList>
            <person name="Xiong W."/>
            <person name="Schranz E."/>
        </authorList>
    </citation>
    <scope>NUCLEOTIDE SEQUENCE [LARGE SCALE GENOMIC DNA]</scope>
</reference>
<gene>
    <name evidence="1" type="ORF">LVIROSA_LOCUS9111</name>
</gene>
<accession>A0AAU9M7M1</accession>
<dbReference type="Proteomes" id="UP001157418">
    <property type="component" value="Unassembled WGS sequence"/>
</dbReference>
<dbReference type="EMBL" id="CAKMRJ010001112">
    <property type="protein sequence ID" value="CAH1421727.1"/>
    <property type="molecule type" value="Genomic_DNA"/>
</dbReference>
<evidence type="ECO:0000313" key="2">
    <source>
        <dbReference type="Proteomes" id="UP001157418"/>
    </source>
</evidence>
<name>A0AAU9M7M1_9ASTR</name>
<protein>
    <submittedName>
        <fullName evidence="1">Uncharacterized protein</fullName>
    </submittedName>
</protein>
<comment type="caution">
    <text evidence="1">The sequence shown here is derived from an EMBL/GenBank/DDBJ whole genome shotgun (WGS) entry which is preliminary data.</text>
</comment>
<keyword evidence="2" id="KW-1185">Reference proteome</keyword>